<feature type="region of interest" description="Disordered" evidence="1">
    <location>
        <begin position="70"/>
        <end position="182"/>
    </location>
</feature>
<dbReference type="SUPFAM" id="SSF140376">
    <property type="entry name" value="ChaB-like"/>
    <property type="match status" value="1"/>
</dbReference>
<gene>
    <name evidence="2" type="primary">ChaB1</name>
    <name evidence="2" type="ORF">HytaNPV_gp043</name>
</gene>
<accession>A0A2Z4HHZ8</accession>
<evidence type="ECO:0000313" key="2">
    <source>
        <dbReference type="EMBL" id="AWW14403.1"/>
    </source>
</evidence>
<proteinExistence type="predicted"/>
<organism evidence="2 3">
    <name type="scientific">Hyposidra talaca nucleopolyhedrovirus</name>
    <dbReference type="NCBI Taxonomy" id="1070315"/>
    <lineage>
        <taxon>Viruses</taxon>
        <taxon>Viruses incertae sedis</taxon>
        <taxon>Naldaviricetes</taxon>
        <taxon>Lefavirales</taxon>
        <taxon>Baculoviridae</taxon>
        <taxon>Alphabaculovirus</taxon>
        <taxon>Alphabaculovirus hytalacae</taxon>
    </lineage>
</organism>
<dbReference type="Proteomes" id="UP000501125">
    <property type="component" value="Chromosome"/>
</dbReference>
<dbReference type="Pfam" id="PF06150">
    <property type="entry name" value="ChaB"/>
    <property type="match status" value="1"/>
</dbReference>
<dbReference type="KEGG" id="vg:65101521"/>
<dbReference type="InterPro" id="IPR009317">
    <property type="entry name" value="ChaB"/>
</dbReference>
<sequence>MDYLVNVQFKNELPGRAKRLYMNTFRRHHKLNGGDENVAMYLAQRAVEKDYVKLNNQWLPKEAARLIVRHNMSSSENDDDDDYSDSNRMNKKQKLISGNGDGGNNKIQNSNSAKRKLIYSPSNRFQLHESNDHDESDDNDNDHEDDYEDNEDEDDDNEDDDNEDIAPSQPSQIRFQQRNGFF</sequence>
<feature type="compositionally biased region" description="Polar residues" evidence="1">
    <location>
        <begin position="168"/>
        <end position="182"/>
    </location>
</feature>
<evidence type="ECO:0000256" key="1">
    <source>
        <dbReference type="SAM" id="MobiDB-lite"/>
    </source>
</evidence>
<feature type="compositionally biased region" description="Acidic residues" evidence="1">
    <location>
        <begin position="134"/>
        <end position="164"/>
    </location>
</feature>
<keyword evidence="3" id="KW-1185">Reference proteome</keyword>
<name>A0A2Z4HHZ8_9ABAC</name>
<dbReference type="RefSeq" id="YP_010086310.1">
    <property type="nucleotide sequence ID" value="NC_055453.1"/>
</dbReference>
<dbReference type="EMBL" id="MH261376">
    <property type="protein sequence ID" value="AWW14403.1"/>
    <property type="molecule type" value="Genomic_DNA"/>
</dbReference>
<reference evidence="2 3" key="1">
    <citation type="journal article" date="2018" name="Sci. Rep.">
        <title>Comprehensive analysis of single molecule sequencing-derived complete genome and whole transcriptome of Hyposidra talaca nuclear polyhedrosis virus.</title>
        <authorList>
            <person name="Nguyen T.T."/>
            <person name="Suryamohan K."/>
            <person name="Kuriakose B."/>
            <person name="Janakiraman V."/>
            <person name="Reichelt M."/>
            <person name="Chaudhuri S."/>
            <person name="Guillory J."/>
            <person name="Divakaran N."/>
            <person name="Rabins P.E."/>
            <person name="Goel R."/>
            <person name="Deka B."/>
            <person name="Sarkar S."/>
            <person name="Ekka P."/>
            <person name="Tsai Y.C."/>
            <person name="Vargas D."/>
            <person name="Santhosh S."/>
            <person name="Mohan S."/>
            <person name="Chin C.S."/>
            <person name="Korlach J."/>
            <person name="Thomas G."/>
            <person name="Babu A."/>
            <person name="Seshagiri S."/>
        </authorList>
    </citation>
    <scope>NUCLEOTIDE SEQUENCE [LARGE SCALE GENOMIC DNA]</scope>
    <source>
        <strain evidence="2 3">HytaNPVIndia001</strain>
    </source>
</reference>
<evidence type="ECO:0000313" key="3">
    <source>
        <dbReference type="Proteomes" id="UP000501125"/>
    </source>
</evidence>
<protein>
    <submittedName>
        <fullName evidence="2">ChaB1</fullName>
    </submittedName>
</protein>
<dbReference type="InterPro" id="IPR037205">
    <property type="entry name" value="ChaB_sf"/>
</dbReference>
<dbReference type="GeneID" id="65101521"/>